<keyword evidence="1" id="KW-0812">Transmembrane</keyword>
<evidence type="ECO:0000313" key="2">
    <source>
        <dbReference type="EMBL" id="MBB3876084.1"/>
    </source>
</evidence>
<dbReference type="AlphaFoldDB" id="A0AAW3TTZ1"/>
<dbReference type="EMBL" id="JACIDB010000004">
    <property type="protein sequence ID" value="MBB3876084.1"/>
    <property type="molecule type" value="Genomic_DNA"/>
</dbReference>
<keyword evidence="3" id="KW-1185">Reference proteome</keyword>
<organism evidence="2 3">
    <name type="scientific">Sphingomonas aquatilis</name>
    <dbReference type="NCBI Taxonomy" id="93063"/>
    <lineage>
        <taxon>Bacteria</taxon>
        <taxon>Pseudomonadati</taxon>
        <taxon>Pseudomonadota</taxon>
        <taxon>Alphaproteobacteria</taxon>
        <taxon>Sphingomonadales</taxon>
        <taxon>Sphingomonadaceae</taxon>
        <taxon>Sphingomonas</taxon>
    </lineage>
</organism>
<proteinExistence type="predicted"/>
<comment type="caution">
    <text evidence="2">The sequence shown here is derived from an EMBL/GenBank/DDBJ whole genome shotgun (WGS) entry which is preliminary data.</text>
</comment>
<dbReference type="Proteomes" id="UP000528945">
    <property type="component" value="Unassembled WGS sequence"/>
</dbReference>
<feature type="transmembrane region" description="Helical" evidence="1">
    <location>
        <begin position="56"/>
        <end position="74"/>
    </location>
</feature>
<protein>
    <submittedName>
        <fullName evidence="2">Uncharacterized protein</fullName>
    </submittedName>
</protein>
<reference evidence="2 3" key="1">
    <citation type="submission" date="2020-08" db="EMBL/GenBank/DDBJ databases">
        <title>Genomic Encyclopedia of Type Strains, Phase IV (KMG-IV): sequencing the most valuable type-strain genomes for metagenomic binning, comparative biology and taxonomic classification.</title>
        <authorList>
            <person name="Goeker M."/>
        </authorList>
    </citation>
    <scope>NUCLEOTIDE SEQUENCE [LARGE SCALE GENOMIC DNA]</scope>
    <source>
        <strain evidence="2 3">DSM 15581</strain>
    </source>
</reference>
<evidence type="ECO:0000313" key="3">
    <source>
        <dbReference type="Proteomes" id="UP000528945"/>
    </source>
</evidence>
<dbReference type="RefSeq" id="WP_147035221.1">
    <property type="nucleotide sequence ID" value="NZ_JACIDB010000004.1"/>
</dbReference>
<name>A0AAW3TTZ1_9SPHN</name>
<feature type="transmembrane region" description="Helical" evidence="1">
    <location>
        <begin position="80"/>
        <end position="98"/>
    </location>
</feature>
<keyword evidence="1" id="KW-1133">Transmembrane helix</keyword>
<evidence type="ECO:0000256" key="1">
    <source>
        <dbReference type="SAM" id="Phobius"/>
    </source>
</evidence>
<gene>
    <name evidence="2" type="ORF">GGR47_002330</name>
</gene>
<keyword evidence="1" id="KW-0472">Membrane</keyword>
<sequence length="107" mass="12042">MASPDLWKILIACIGFGAGGEALRHYRSFKSRRRSVPRHLRNAGFWTDKRLFQAEGLFAAAALCGPWTLGLLLISADRPLWAGMLVMFAYPLAIYLLMRGMNMDEPQ</sequence>
<accession>A0AAW3TTZ1</accession>